<dbReference type="Pfam" id="PF01297">
    <property type="entry name" value="ZnuA"/>
    <property type="match status" value="1"/>
</dbReference>
<dbReference type="GO" id="GO:0046872">
    <property type="term" value="F:metal ion binding"/>
    <property type="evidence" value="ECO:0007669"/>
    <property type="project" value="InterPro"/>
</dbReference>
<dbReference type="GO" id="GO:0006829">
    <property type="term" value="P:zinc ion transport"/>
    <property type="evidence" value="ECO:0007669"/>
    <property type="project" value="UniProtKB-KW"/>
</dbReference>
<keyword evidence="9" id="KW-1185">Reference proteome</keyword>
<gene>
    <name evidence="8" type="ORF">G3256_11175</name>
</gene>
<evidence type="ECO:0000313" key="9">
    <source>
        <dbReference type="Proteomes" id="UP000503308"/>
    </source>
</evidence>
<name>A0A858SVJ9_9RHOB</name>
<accession>A0A858SVJ9</accession>
<sequence>MRVLTVCATLLAGTCGALAEAPRVVTDIAPVQGLVDQVMAGVGSADVLLPPGASPHSYAMRPSEARALSSADLVIWVGPALTPWLADPIETLAGDAQRLTLTGAEGVQLLTFRSGGSFEPHDHDTHTEHDAHEDHDGDHAHEDHAGHAEEDHDHGTPEHAGADEAHDDHDHAGDTDPHIWLDPQNAQAILTSVAGALAELDPANAALYRENARAGREEIAQTAARIAGQMASLQDIPFIVFHDAFQYFEARFGLSARAAVSLAHGEGASAGHVSHVRRVVRETGAVCVMAEPPVQQGLIDAVTGSGDQRVEAISPLAGENPADKIAYGAFLMQIAEAFRRCLAPA</sequence>
<evidence type="ECO:0000313" key="8">
    <source>
        <dbReference type="EMBL" id="QJF51683.1"/>
    </source>
</evidence>
<keyword evidence="4 7" id="KW-0732">Signal</keyword>
<dbReference type="RefSeq" id="WP_169640900.1">
    <property type="nucleotide sequence ID" value="NZ_CP048788.1"/>
</dbReference>
<dbReference type="PANTHER" id="PTHR42953">
    <property type="entry name" value="HIGH-AFFINITY ZINC UPTAKE SYSTEM PROTEIN ZNUA-RELATED"/>
    <property type="match status" value="1"/>
</dbReference>
<dbReference type="PANTHER" id="PTHR42953:SF3">
    <property type="entry name" value="HIGH-AFFINITY ZINC UPTAKE SYSTEM PROTEIN ZNUA"/>
    <property type="match status" value="1"/>
</dbReference>
<dbReference type="Proteomes" id="UP000503308">
    <property type="component" value="Chromosome"/>
</dbReference>
<feature type="signal peptide" evidence="7">
    <location>
        <begin position="1"/>
        <end position="19"/>
    </location>
</feature>
<dbReference type="EMBL" id="CP048788">
    <property type="protein sequence ID" value="QJF51683.1"/>
    <property type="molecule type" value="Genomic_DNA"/>
</dbReference>
<evidence type="ECO:0000256" key="2">
    <source>
        <dbReference type="ARBA" id="ARBA00015915"/>
    </source>
</evidence>
<proteinExistence type="inferred from homology"/>
<reference evidence="8 9" key="1">
    <citation type="submission" date="2020-02" db="EMBL/GenBank/DDBJ databases">
        <title>Genome sequence of Roseobacter ponti.</title>
        <authorList>
            <person name="Hollensteiner J."/>
            <person name="Schneider D."/>
            <person name="Poehlein A."/>
            <person name="Daniel R."/>
        </authorList>
    </citation>
    <scope>NUCLEOTIDE SEQUENCE [LARGE SCALE GENOMIC DNA]</scope>
    <source>
        <strain evidence="8 9">DSM 106830</strain>
    </source>
</reference>
<feature type="region of interest" description="Disordered" evidence="6">
    <location>
        <begin position="114"/>
        <end position="180"/>
    </location>
</feature>
<keyword evidence="5" id="KW-0862">Zinc</keyword>
<evidence type="ECO:0000256" key="1">
    <source>
        <dbReference type="ARBA" id="ARBA00011028"/>
    </source>
</evidence>
<keyword evidence="5" id="KW-0864">Zinc transport</keyword>
<organism evidence="8 9">
    <name type="scientific">Roseobacter ponti</name>
    <dbReference type="NCBI Taxonomy" id="1891787"/>
    <lineage>
        <taxon>Bacteria</taxon>
        <taxon>Pseudomonadati</taxon>
        <taxon>Pseudomonadota</taxon>
        <taxon>Alphaproteobacteria</taxon>
        <taxon>Rhodobacterales</taxon>
        <taxon>Roseobacteraceae</taxon>
        <taxon>Roseobacter</taxon>
    </lineage>
</organism>
<feature type="chain" id="PRO_5032987238" description="High-affinity zinc uptake system protein ZnuA" evidence="7">
    <location>
        <begin position="20"/>
        <end position="345"/>
    </location>
</feature>
<protein>
    <recommendedName>
        <fullName evidence="2">High-affinity zinc uptake system protein ZnuA</fullName>
    </recommendedName>
</protein>
<evidence type="ECO:0000256" key="7">
    <source>
        <dbReference type="SAM" id="SignalP"/>
    </source>
</evidence>
<dbReference type="InterPro" id="IPR006127">
    <property type="entry name" value="ZnuA-like"/>
</dbReference>
<dbReference type="SUPFAM" id="SSF53807">
    <property type="entry name" value="Helical backbone' metal receptor"/>
    <property type="match status" value="1"/>
</dbReference>
<keyword evidence="5" id="KW-0406">Ion transport</keyword>
<dbReference type="InterPro" id="IPR050492">
    <property type="entry name" value="Bact_metal-bind_prot9"/>
</dbReference>
<dbReference type="KEGG" id="rpon:G3256_11175"/>
<keyword evidence="3" id="KW-0813">Transport</keyword>
<evidence type="ECO:0000256" key="5">
    <source>
        <dbReference type="ARBA" id="ARBA00022906"/>
    </source>
</evidence>
<dbReference type="AlphaFoldDB" id="A0A858SVJ9"/>
<dbReference type="Gene3D" id="3.40.50.1980">
    <property type="entry name" value="Nitrogenase molybdenum iron protein domain"/>
    <property type="match status" value="3"/>
</dbReference>
<evidence type="ECO:0000256" key="4">
    <source>
        <dbReference type="ARBA" id="ARBA00022729"/>
    </source>
</evidence>
<evidence type="ECO:0000256" key="3">
    <source>
        <dbReference type="ARBA" id="ARBA00022448"/>
    </source>
</evidence>
<feature type="compositionally biased region" description="Basic and acidic residues" evidence="6">
    <location>
        <begin position="119"/>
        <end position="179"/>
    </location>
</feature>
<evidence type="ECO:0000256" key="6">
    <source>
        <dbReference type="SAM" id="MobiDB-lite"/>
    </source>
</evidence>
<comment type="similarity">
    <text evidence="1">Belongs to the bacterial solute-binding protein 9 family.</text>
</comment>